<protein>
    <recommendedName>
        <fullName evidence="7">Flagellar assembly protein FliH</fullName>
    </recommendedName>
</protein>
<evidence type="ECO:0000256" key="4">
    <source>
        <dbReference type="ARBA" id="ARBA00022795"/>
    </source>
</evidence>
<evidence type="ECO:0000256" key="3">
    <source>
        <dbReference type="ARBA" id="ARBA00022448"/>
    </source>
</evidence>
<evidence type="ECO:0000256" key="1">
    <source>
        <dbReference type="ARBA" id="ARBA00003041"/>
    </source>
</evidence>
<dbReference type="GO" id="GO:0005829">
    <property type="term" value="C:cytosol"/>
    <property type="evidence" value="ECO:0007669"/>
    <property type="project" value="TreeGrafter"/>
</dbReference>
<dbReference type="InterPro" id="IPR022524">
    <property type="entry name" value="FliH_Bacilli"/>
</dbReference>
<gene>
    <name evidence="10" type="ORF">KR50_18830</name>
</gene>
<dbReference type="InterPro" id="IPR051472">
    <property type="entry name" value="T3SS_Stator/FliH"/>
</dbReference>
<keyword evidence="6" id="KW-1006">Bacterial flagellum protein export</keyword>
<evidence type="ECO:0000256" key="8">
    <source>
        <dbReference type="SAM" id="Coils"/>
    </source>
</evidence>
<proteinExistence type="inferred from homology"/>
<evidence type="ECO:0000313" key="10">
    <source>
        <dbReference type="EMBL" id="KIL47716.1"/>
    </source>
</evidence>
<evidence type="ECO:0000256" key="7">
    <source>
        <dbReference type="NCBIfam" id="TIGR03825"/>
    </source>
</evidence>
<dbReference type="GO" id="GO:0015031">
    <property type="term" value="P:protein transport"/>
    <property type="evidence" value="ECO:0007669"/>
    <property type="project" value="UniProtKB-KW"/>
</dbReference>
<comment type="caution">
    <text evidence="10">The sequence shown here is derived from an EMBL/GenBank/DDBJ whole genome shotgun (WGS) entry which is preliminary data.</text>
</comment>
<dbReference type="PANTHER" id="PTHR34982:SF1">
    <property type="entry name" value="FLAGELLAR ASSEMBLY PROTEIN FLIH"/>
    <property type="match status" value="1"/>
</dbReference>
<evidence type="ECO:0000256" key="2">
    <source>
        <dbReference type="ARBA" id="ARBA00006602"/>
    </source>
</evidence>
<dbReference type="EMBL" id="JXRR01000014">
    <property type="protein sequence ID" value="KIL47716.1"/>
    <property type="molecule type" value="Genomic_DNA"/>
</dbReference>
<dbReference type="Proteomes" id="UP000031972">
    <property type="component" value="Unassembled WGS sequence"/>
</dbReference>
<dbReference type="Pfam" id="PF02108">
    <property type="entry name" value="FliH"/>
    <property type="match status" value="1"/>
</dbReference>
<comment type="function">
    <text evidence="1">Needed for flagellar regrowth and assembly.</text>
</comment>
<keyword evidence="5" id="KW-0653">Protein transport</keyword>
<dbReference type="PATRIC" id="fig|220754.4.peg.1902"/>
<evidence type="ECO:0000259" key="9">
    <source>
        <dbReference type="Pfam" id="PF02108"/>
    </source>
</evidence>
<name>A0A0C2VTF4_9BACL</name>
<dbReference type="GO" id="GO:0044781">
    <property type="term" value="P:bacterial-type flagellum organization"/>
    <property type="evidence" value="ECO:0007669"/>
    <property type="project" value="UniProtKB-KW"/>
</dbReference>
<evidence type="ECO:0000256" key="5">
    <source>
        <dbReference type="ARBA" id="ARBA00022927"/>
    </source>
</evidence>
<keyword evidence="8" id="KW-0175">Coiled coil</keyword>
<feature type="coiled-coil region" evidence="8">
    <location>
        <begin position="66"/>
        <end position="93"/>
    </location>
</feature>
<dbReference type="InterPro" id="IPR018035">
    <property type="entry name" value="Flagellar_FliH/T3SS_HrpE"/>
</dbReference>
<evidence type="ECO:0000256" key="6">
    <source>
        <dbReference type="ARBA" id="ARBA00023225"/>
    </source>
</evidence>
<accession>A0A0C2VTF4</accession>
<dbReference type="AlphaFoldDB" id="A0A0C2VTF4"/>
<comment type="similarity">
    <text evidence="2">Belongs to the FliH family.</text>
</comment>
<keyword evidence="3" id="KW-0813">Transport</keyword>
<sequence>MSRVIKSKAVNSSSYDAKNIPFRPVIRGNTDQQDSLVWTVEQAHLESARIVEQAKHNAFTLESSAKQKADAALTDIKNEKNNWTEEKRVIQQEAYEKAFGQGYEEGREKGYTDLFHSLEEAKKIVSSAKEALYEHIERNEQVILELAIQTAQKILAQTLEDEPDRYLAVVKKAIKEVREMKEVKIYIAIAQYSLLHQERDELLAIFPVDVQLSIYPEDELEPYQCYIETTQGRIDLSIDTQLTQLKLKLTELLGEEQ</sequence>
<keyword evidence="11" id="KW-1185">Reference proteome</keyword>
<keyword evidence="4" id="KW-1005">Bacterial flagellum biogenesis</keyword>
<feature type="domain" description="Flagellar assembly protein FliH/Type III secretion system HrpE" evidence="9">
    <location>
        <begin position="119"/>
        <end position="245"/>
    </location>
</feature>
<dbReference type="NCBIfam" id="TIGR03825">
    <property type="entry name" value="FliH_bacil"/>
    <property type="match status" value="1"/>
</dbReference>
<organism evidence="10 11">
    <name type="scientific">Jeotgalibacillus campisalis</name>
    <dbReference type="NCBI Taxonomy" id="220754"/>
    <lineage>
        <taxon>Bacteria</taxon>
        <taxon>Bacillati</taxon>
        <taxon>Bacillota</taxon>
        <taxon>Bacilli</taxon>
        <taxon>Bacillales</taxon>
        <taxon>Caryophanaceae</taxon>
        <taxon>Jeotgalibacillus</taxon>
    </lineage>
</organism>
<dbReference type="PANTHER" id="PTHR34982">
    <property type="entry name" value="YOP PROTEINS TRANSLOCATION PROTEIN L"/>
    <property type="match status" value="1"/>
</dbReference>
<reference evidence="10 11" key="1">
    <citation type="submission" date="2015-01" db="EMBL/GenBank/DDBJ databases">
        <title>Jeotgalibacillus campisalis genome sequencing.</title>
        <authorList>
            <person name="Goh K.M."/>
            <person name="Chan K.-G."/>
            <person name="Yaakop A.S."/>
            <person name="Ee R."/>
            <person name="Gan H.M."/>
            <person name="Chan C.S."/>
        </authorList>
    </citation>
    <scope>NUCLEOTIDE SEQUENCE [LARGE SCALE GENOMIC DNA]</scope>
    <source>
        <strain evidence="10 11">SF-57</strain>
    </source>
</reference>
<evidence type="ECO:0000313" key="11">
    <source>
        <dbReference type="Proteomes" id="UP000031972"/>
    </source>
</evidence>